<evidence type="ECO:0000313" key="7">
    <source>
        <dbReference type="Proteomes" id="UP000697127"/>
    </source>
</evidence>
<protein>
    <recommendedName>
        <fullName evidence="5">Alpha box domain-containing protein</fullName>
    </recommendedName>
</protein>
<comment type="caution">
    <text evidence="6">The sequence shown here is derived from an EMBL/GenBank/DDBJ whole genome shotgun (WGS) entry which is preliminary data.</text>
</comment>
<dbReference type="Pfam" id="PF04769">
    <property type="entry name" value="MATalpha_HMGbox"/>
    <property type="match status" value="1"/>
</dbReference>
<reference evidence="6" key="1">
    <citation type="submission" date="2020-11" db="EMBL/GenBank/DDBJ databases">
        <title>Kefir isolates.</title>
        <authorList>
            <person name="Marcisauskas S."/>
            <person name="Kim Y."/>
            <person name="Blasche S."/>
        </authorList>
    </citation>
    <scope>NUCLEOTIDE SEQUENCE</scope>
    <source>
        <strain evidence="6">Olga-1</strain>
    </source>
</reference>
<keyword evidence="3" id="KW-0804">Transcription</keyword>
<dbReference type="AlphaFoldDB" id="A0A9P6WI29"/>
<evidence type="ECO:0000256" key="1">
    <source>
        <dbReference type="ARBA" id="ARBA00023015"/>
    </source>
</evidence>
<keyword evidence="1" id="KW-0805">Transcription regulation</keyword>
<evidence type="ECO:0000313" key="6">
    <source>
        <dbReference type="EMBL" id="KAG0686458.1"/>
    </source>
</evidence>
<evidence type="ECO:0000256" key="2">
    <source>
        <dbReference type="ARBA" id="ARBA00023125"/>
    </source>
</evidence>
<evidence type="ECO:0000256" key="4">
    <source>
        <dbReference type="ARBA" id="ARBA00023242"/>
    </source>
</evidence>
<accession>A0A9P6WI29</accession>
<keyword evidence="4" id="KW-0539">Nucleus</keyword>
<dbReference type="GO" id="GO:0005634">
    <property type="term" value="C:nucleus"/>
    <property type="evidence" value="ECO:0007669"/>
    <property type="project" value="InterPro"/>
</dbReference>
<evidence type="ECO:0000256" key="3">
    <source>
        <dbReference type="ARBA" id="ARBA00023163"/>
    </source>
</evidence>
<name>A0A9P6WI29_9ASCO</name>
<keyword evidence="7" id="KW-1185">Reference proteome</keyword>
<keyword evidence="2" id="KW-0238">DNA-binding</keyword>
<dbReference type="InterPro" id="IPR006856">
    <property type="entry name" value="MATalpha_HMGbox"/>
</dbReference>
<organism evidence="6 7">
    <name type="scientific">Pichia californica</name>
    <dbReference type="NCBI Taxonomy" id="460514"/>
    <lineage>
        <taxon>Eukaryota</taxon>
        <taxon>Fungi</taxon>
        <taxon>Dikarya</taxon>
        <taxon>Ascomycota</taxon>
        <taxon>Saccharomycotina</taxon>
        <taxon>Pichiomycetes</taxon>
        <taxon>Pichiales</taxon>
        <taxon>Pichiaceae</taxon>
        <taxon>Pichia</taxon>
    </lineage>
</organism>
<proteinExistence type="predicted"/>
<evidence type="ECO:0000259" key="5">
    <source>
        <dbReference type="Pfam" id="PF04769"/>
    </source>
</evidence>
<dbReference type="EMBL" id="PUHW01000498">
    <property type="protein sequence ID" value="KAG0686458.1"/>
    <property type="molecule type" value="Genomic_DNA"/>
</dbReference>
<dbReference type="Proteomes" id="UP000697127">
    <property type="component" value="Unassembled WGS sequence"/>
</dbReference>
<dbReference type="GO" id="GO:0045895">
    <property type="term" value="P:positive regulation of mating-type specific transcription, DNA-templated"/>
    <property type="evidence" value="ECO:0007669"/>
    <property type="project" value="InterPro"/>
</dbReference>
<dbReference type="GO" id="GO:0008301">
    <property type="term" value="F:DNA binding, bending"/>
    <property type="evidence" value="ECO:0007669"/>
    <property type="project" value="InterPro"/>
</dbReference>
<gene>
    <name evidence="6" type="ORF">C6P40_004009</name>
</gene>
<sequence>MYQMPPELNVILQKYILNPRSVSIYNTRNSNKKKDPEKKSVVNGFTAFRIYYSKFGRTYKDQENLSKELANFWNKNNTVQDIWHGYSEEYKACDTKLSFVKWFETFKSTIQVEKAPNQHLKHKSKISHLIVEDIYESTSE</sequence>
<feature type="domain" description="Alpha box" evidence="5">
    <location>
        <begin position="13"/>
        <end position="92"/>
    </location>
</feature>